<dbReference type="Gene3D" id="1.10.260.50">
    <property type="match status" value="1"/>
</dbReference>
<proteinExistence type="inferred from homology"/>
<dbReference type="InterPro" id="IPR015422">
    <property type="entry name" value="PyrdxlP-dep_Trfase_small"/>
</dbReference>
<keyword evidence="8" id="KW-0411">Iron-sulfur</keyword>
<dbReference type="Pfam" id="PF00266">
    <property type="entry name" value="Aminotran_5"/>
    <property type="match status" value="1"/>
</dbReference>
<evidence type="ECO:0000256" key="4">
    <source>
        <dbReference type="ARBA" id="ARBA00022679"/>
    </source>
</evidence>
<comment type="cofactor">
    <cofactor evidence="1 10">
        <name>pyridoxal 5'-phosphate</name>
        <dbReference type="ChEBI" id="CHEBI:597326"/>
    </cofactor>
</comment>
<dbReference type="PANTHER" id="PTHR11601:SF34">
    <property type="entry name" value="CYSTEINE DESULFURASE"/>
    <property type="match status" value="1"/>
</dbReference>
<evidence type="ECO:0000256" key="2">
    <source>
        <dbReference type="ARBA" id="ARBA00006490"/>
    </source>
</evidence>
<dbReference type="InterPro" id="IPR015424">
    <property type="entry name" value="PyrdxlP-dep_Trfase"/>
</dbReference>
<evidence type="ECO:0000256" key="5">
    <source>
        <dbReference type="ARBA" id="ARBA00022723"/>
    </source>
</evidence>
<evidence type="ECO:0000313" key="13">
    <source>
        <dbReference type="Proteomes" id="UP000654401"/>
    </source>
</evidence>
<keyword evidence="5" id="KW-0479">Metal-binding</keyword>
<dbReference type="Gene3D" id="3.90.1150.10">
    <property type="entry name" value="Aspartate Aminotransferase, domain 1"/>
    <property type="match status" value="1"/>
</dbReference>
<dbReference type="InterPro" id="IPR015421">
    <property type="entry name" value="PyrdxlP-dep_Trfase_major"/>
</dbReference>
<name>A0A8J6NZC0_9GAMM</name>
<dbReference type="Gene3D" id="3.40.640.10">
    <property type="entry name" value="Type I PLP-dependent aspartate aminotransferase-like (Major domain)"/>
    <property type="match status" value="1"/>
</dbReference>
<dbReference type="GO" id="GO:0046872">
    <property type="term" value="F:metal ion binding"/>
    <property type="evidence" value="ECO:0007669"/>
    <property type="project" value="UniProtKB-KW"/>
</dbReference>
<evidence type="ECO:0000256" key="6">
    <source>
        <dbReference type="ARBA" id="ARBA00022898"/>
    </source>
</evidence>
<evidence type="ECO:0000259" key="11">
    <source>
        <dbReference type="Pfam" id="PF00266"/>
    </source>
</evidence>
<organism evidence="12 13">
    <name type="scientific">Candidatus Thiopontia autotrophica</name>
    <dbReference type="NCBI Taxonomy" id="2841688"/>
    <lineage>
        <taxon>Bacteria</taxon>
        <taxon>Pseudomonadati</taxon>
        <taxon>Pseudomonadota</taxon>
        <taxon>Gammaproteobacteria</taxon>
        <taxon>Candidatus Thiopontia</taxon>
    </lineage>
</organism>
<sequence length="388" mass="41036">MALYLDCNATTPLASKVFEAMRPFWSENMGNPSSRHRYGRIARNAIEKARAQVAELLNVSVDQIIFTGSGTEANHLAIHGIAKSLSSKNLTNKVVAVGSTEHASILSAANSMEHSGWDVVQLQVDHNGLFGDEALKQIRANYPSIVSVMLANNETGVIQNIAPVVEQAHKIGAVVHVDASQAAGKIPLNFTELNVDCMTVSAHKMYGPKGVAALILAPSLELSPIINGGGQEMGLRSGTENVPAIVGFGAAALLSVNNLKDSGASLLETRRYLEAGLKNIDGIEIVAETADRLPNTVMMIITAVEGETMLMQLDQRGFCLSSGSACQAGKTDPSHVLMAMGISGQQAKSAVRVSLCRGVTRDEIDLFLDALSEIALSQSSAVSMTAWG</sequence>
<dbReference type="InterPro" id="IPR000192">
    <property type="entry name" value="Aminotrans_V_dom"/>
</dbReference>
<keyword evidence="4" id="KW-0808">Transferase</keyword>
<evidence type="ECO:0000256" key="9">
    <source>
        <dbReference type="ARBA" id="ARBA00050776"/>
    </source>
</evidence>
<dbReference type="PIRSF" id="PIRSF005572">
    <property type="entry name" value="NifS"/>
    <property type="match status" value="1"/>
</dbReference>
<dbReference type="EC" id="2.8.1.7" evidence="3"/>
<evidence type="ECO:0000256" key="10">
    <source>
        <dbReference type="RuleBase" id="RU004504"/>
    </source>
</evidence>
<keyword evidence="7" id="KW-0408">Iron</keyword>
<accession>A0A8J6NZC0</accession>
<feature type="domain" description="Aminotransferase class V" evidence="11">
    <location>
        <begin position="4"/>
        <end position="367"/>
    </location>
</feature>
<dbReference type="GO" id="GO:0051536">
    <property type="term" value="F:iron-sulfur cluster binding"/>
    <property type="evidence" value="ECO:0007669"/>
    <property type="project" value="UniProtKB-KW"/>
</dbReference>
<evidence type="ECO:0000256" key="3">
    <source>
        <dbReference type="ARBA" id="ARBA00012239"/>
    </source>
</evidence>
<dbReference type="PROSITE" id="PS00595">
    <property type="entry name" value="AA_TRANSFER_CLASS_5"/>
    <property type="match status" value="1"/>
</dbReference>
<dbReference type="Proteomes" id="UP000654401">
    <property type="component" value="Unassembled WGS sequence"/>
</dbReference>
<gene>
    <name evidence="12" type="ORF">H8D24_04045</name>
</gene>
<dbReference type="PANTHER" id="PTHR11601">
    <property type="entry name" value="CYSTEINE DESULFURYLASE FAMILY MEMBER"/>
    <property type="match status" value="1"/>
</dbReference>
<evidence type="ECO:0000256" key="7">
    <source>
        <dbReference type="ARBA" id="ARBA00023004"/>
    </source>
</evidence>
<protein>
    <recommendedName>
        <fullName evidence="3">cysteine desulfurase</fullName>
        <ecNumber evidence="3">2.8.1.7</ecNumber>
    </recommendedName>
</protein>
<dbReference type="AlphaFoldDB" id="A0A8J6NZC0"/>
<reference evidence="12 13" key="1">
    <citation type="submission" date="2020-08" db="EMBL/GenBank/DDBJ databases">
        <title>Bridging the membrane lipid divide: bacteria of the FCB group superphylum have the potential to synthesize archaeal ether lipids.</title>
        <authorList>
            <person name="Villanueva L."/>
            <person name="Von Meijenfeldt F.A.B."/>
            <person name="Westbye A.B."/>
            <person name="Yadav S."/>
            <person name="Hopmans E.C."/>
            <person name="Dutilh B.E."/>
            <person name="Sinninghe Damste J.S."/>
        </authorList>
    </citation>
    <scope>NUCLEOTIDE SEQUENCE [LARGE SCALE GENOMIC DNA]</scope>
    <source>
        <strain evidence="12">NIOZ-UU100</strain>
    </source>
</reference>
<dbReference type="InterPro" id="IPR016454">
    <property type="entry name" value="Cysteine_dSase"/>
</dbReference>
<keyword evidence="6" id="KW-0663">Pyridoxal phosphate</keyword>
<evidence type="ECO:0000313" key="12">
    <source>
        <dbReference type="EMBL" id="MBC8519563.1"/>
    </source>
</evidence>
<dbReference type="EMBL" id="JACNFK010000024">
    <property type="protein sequence ID" value="MBC8519563.1"/>
    <property type="molecule type" value="Genomic_DNA"/>
</dbReference>
<evidence type="ECO:0000256" key="8">
    <source>
        <dbReference type="ARBA" id="ARBA00023014"/>
    </source>
</evidence>
<comment type="caution">
    <text evidence="12">The sequence shown here is derived from an EMBL/GenBank/DDBJ whole genome shotgun (WGS) entry which is preliminary data.</text>
</comment>
<evidence type="ECO:0000256" key="1">
    <source>
        <dbReference type="ARBA" id="ARBA00001933"/>
    </source>
</evidence>
<dbReference type="SUPFAM" id="SSF53383">
    <property type="entry name" value="PLP-dependent transferases"/>
    <property type="match status" value="1"/>
</dbReference>
<comment type="similarity">
    <text evidence="2">Belongs to the class-V pyridoxal-phosphate-dependent aminotransferase family. NifS/IscS subfamily.</text>
</comment>
<dbReference type="InterPro" id="IPR020578">
    <property type="entry name" value="Aminotrans_V_PyrdxlP_BS"/>
</dbReference>
<dbReference type="GO" id="GO:0031071">
    <property type="term" value="F:cysteine desulfurase activity"/>
    <property type="evidence" value="ECO:0007669"/>
    <property type="project" value="UniProtKB-EC"/>
</dbReference>
<comment type="catalytic activity">
    <reaction evidence="9">
        <text>(sulfur carrier)-H + L-cysteine = (sulfur carrier)-SH + L-alanine</text>
        <dbReference type="Rhea" id="RHEA:43892"/>
        <dbReference type="Rhea" id="RHEA-COMP:14737"/>
        <dbReference type="Rhea" id="RHEA-COMP:14739"/>
        <dbReference type="ChEBI" id="CHEBI:29917"/>
        <dbReference type="ChEBI" id="CHEBI:35235"/>
        <dbReference type="ChEBI" id="CHEBI:57972"/>
        <dbReference type="ChEBI" id="CHEBI:64428"/>
        <dbReference type="EC" id="2.8.1.7"/>
    </reaction>
</comment>